<accession>A0A9P0TNK4</accession>
<dbReference type="EMBL" id="CALOZG010000040">
    <property type="protein sequence ID" value="CAH4034197.1"/>
    <property type="molecule type" value="Genomic_DNA"/>
</dbReference>
<organism evidence="1 2">
    <name type="scientific">Pieris brassicae</name>
    <name type="common">White butterfly</name>
    <name type="synonym">Large white butterfly</name>
    <dbReference type="NCBI Taxonomy" id="7116"/>
    <lineage>
        <taxon>Eukaryota</taxon>
        <taxon>Metazoa</taxon>
        <taxon>Ecdysozoa</taxon>
        <taxon>Arthropoda</taxon>
        <taxon>Hexapoda</taxon>
        <taxon>Insecta</taxon>
        <taxon>Pterygota</taxon>
        <taxon>Neoptera</taxon>
        <taxon>Endopterygota</taxon>
        <taxon>Lepidoptera</taxon>
        <taxon>Glossata</taxon>
        <taxon>Ditrysia</taxon>
        <taxon>Papilionoidea</taxon>
        <taxon>Pieridae</taxon>
        <taxon>Pierinae</taxon>
        <taxon>Pieris</taxon>
    </lineage>
</organism>
<reference evidence="1" key="1">
    <citation type="submission" date="2022-05" db="EMBL/GenBank/DDBJ databases">
        <authorList>
            <person name="Okamura Y."/>
        </authorList>
    </citation>
    <scope>NUCLEOTIDE SEQUENCE</scope>
</reference>
<comment type="caution">
    <text evidence="1">The sequence shown here is derived from an EMBL/GenBank/DDBJ whole genome shotgun (WGS) entry which is preliminary data.</text>
</comment>
<sequence length="77" mass="8673">MSDQNFIFISHDSGFTDFKRKGANKAFIRTSSDQQCGSRSCGRPISWSPIAKYPIVDQGFNSVTIISIKLREIMGQR</sequence>
<dbReference type="Proteomes" id="UP001152562">
    <property type="component" value="Unassembled WGS sequence"/>
</dbReference>
<evidence type="ECO:0000313" key="2">
    <source>
        <dbReference type="Proteomes" id="UP001152562"/>
    </source>
</evidence>
<protein>
    <submittedName>
        <fullName evidence="1">Uncharacterized protein</fullName>
    </submittedName>
</protein>
<proteinExistence type="predicted"/>
<dbReference type="AlphaFoldDB" id="A0A9P0TNK4"/>
<name>A0A9P0TNK4_PIEBR</name>
<gene>
    <name evidence="1" type="ORF">PIBRA_LOCUS10404</name>
</gene>
<evidence type="ECO:0000313" key="1">
    <source>
        <dbReference type="EMBL" id="CAH4034197.1"/>
    </source>
</evidence>
<keyword evidence="2" id="KW-1185">Reference proteome</keyword>